<sequence length="154" mass="17352">MKHIIYCTISMLVAAFLLLSCEKEAEMIELTSDLNGEWEVMAYLEDAPIHDGTFPLIITSSFPVKTDSITIRDTSKSFWNFQIKVAANHENGTFETEKSICEICDFGIGIKVLNGKVIDSDSICMEIQFEDDETPYGNTYLLKGHRKVEVADNN</sequence>
<feature type="signal peptide" evidence="1">
    <location>
        <begin position="1"/>
        <end position="25"/>
    </location>
</feature>
<accession>A0A1G4G8J3</accession>
<proteinExistence type="predicted"/>
<keyword evidence="2" id="KW-0378">Hydrolase</keyword>
<dbReference type="InterPro" id="IPR024404">
    <property type="entry name" value="Lipid-bd_put"/>
</dbReference>
<reference evidence="2 3" key="1">
    <citation type="submission" date="2016-08" db="EMBL/GenBank/DDBJ databases">
        <authorList>
            <person name="Seilhamer J.J."/>
        </authorList>
    </citation>
    <scope>NUCLEOTIDE SEQUENCE [LARGE SCALE GENOMIC DNA]</scope>
    <source>
        <strain evidence="2">ING2-E5A</strain>
    </source>
</reference>
<feature type="chain" id="PRO_5009603951" evidence="1">
    <location>
        <begin position="26"/>
        <end position="154"/>
    </location>
</feature>
<dbReference type="GO" id="GO:0016787">
    <property type="term" value="F:hydrolase activity"/>
    <property type="evidence" value="ECO:0007669"/>
    <property type="project" value="UniProtKB-KW"/>
</dbReference>
<evidence type="ECO:0000313" key="3">
    <source>
        <dbReference type="Proteomes" id="UP000178485"/>
    </source>
</evidence>
<gene>
    <name evidence="2" type="ORF">ING2E5A_2024</name>
</gene>
<dbReference type="PROSITE" id="PS51257">
    <property type="entry name" value="PROKAR_LIPOPROTEIN"/>
    <property type="match status" value="1"/>
</dbReference>
<name>A0A1G4G8J3_9BACT</name>
<dbReference type="STRING" id="1642646.ING2E5A_2024"/>
<organism evidence="2 3">
    <name type="scientific">Petrimonas mucosa</name>
    <dbReference type="NCBI Taxonomy" id="1642646"/>
    <lineage>
        <taxon>Bacteria</taxon>
        <taxon>Pseudomonadati</taxon>
        <taxon>Bacteroidota</taxon>
        <taxon>Bacteroidia</taxon>
        <taxon>Bacteroidales</taxon>
        <taxon>Dysgonomonadaceae</taxon>
        <taxon>Petrimonas</taxon>
    </lineage>
</organism>
<dbReference type="RefSeq" id="WP_143102454.1">
    <property type="nucleotide sequence ID" value="NZ_LT608328.1"/>
</dbReference>
<dbReference type="EMBL" id="LT608328">
    <property type="protein sequence ID" value="SCM58840.1"/>
    <property type="molecule type" value="Genomic_DNA"/>
</dbReference>
<evidence type="ECO:0000256" key="1">
    <source>
        <dbReference type="SAM" id="SignalP"/>
    </source>
</evidence>
<dbReference type="Gene3D" id="2.40.128.220">
    <property type="match status" value="1"/>
</dbReference>
<dbReference type="KEGG" id="pmuc:ING2E5A_2024"/>
<dbReference type="AlphaFoldDB" id="A0A1G4G8J3"/>
<keyword evidence="3" id="KW-1185">Reference proteome</keyword>
<dbReference type="Proteomes" id="UP000178485">
    <property type="component" value="Chromosome i"/>
</dbReference>
<dbReference type="Pfam" id="PF12888">
    <property type="entry name" value="Lipid_bd"/>
    <property type="match status" value="1"/>
</dbReference>
<dbReference type="InterPro" id="IPR038668">
    <property type="entry name" value="Lipid-bd_sf"/>
</dbReference>
<evidence type="ECO:0000313" key="2">
    <source>
        <dbReference type="EMBL" id="SCM58840.1"/>
    </source>
</evidence>
<keyword evidence="1" id="KW-0732">Signal</keyword>
<protein>
    <submittedName>
        <fullName evidence="2">Lipid-binding putative hydrolase</fullName>
    </submittedName>
</protein>